<dbReference type="AlphaFoldDB" id="A0A1G7GLM6"/>
<feature type="chain" id="PRO_5011506406" evidence="1">
    <location>
        <begin position="28"/>
        <end position="188"/>
    </location>
</feature>
<feature type="signal peptide" evidence="1">
    <location>
        <begin position="1"/>
        <end position="27"/>
    </location>
</feature>
<dbReference type="STRING" id="670482.SAMN04488542_103105"/>
<evidence type="ECO:0000313" key="2">
    <source>
        <dbReference type="EMBL" id="SDE88889.1"/>
    </source>
</evidence>
<dbReference type="OrthoDB" id="2082320at2"/>
<proteinExistence type="predicted"/>
<keyword evidence="3" id="KW-1185">Reference proteome</keyword>
<dbReference type="EMBL" id="FNBG01000003">
    <property type="protein sequence ID" value="SDE88889.1"/>
    <property type="molecule type" value="Genomic_DNA"/>
</dbReference>
<organism evidence="2 3">
    <name type="scientific">Fontibacillus panacisegetis</name>
    <dbReference type="NCBI Taxonomy" id="670482"/>
    <lineage>
        <taxon>Bacteria</taxon>
        <taxon>Bacillati</taxon>
        <taxon>Bacillota</taxon>
        <taxon>Bacilli</taxon>
        <taxon>Bacillales</taxon>
        <taxon>Paenibacillaceae</taxon>
        <taxon>Fontibacillus</taxon>
    </lineage>
</organism>
<name>A0A1G7GLM6_9BACL</name>
<gene>
    <name evidence="2" type="ORF">SAMN04488542_103105</name>
</gene>
<dbReference type="Proteomes" id="UP000198972">
    <property type="component" value="Unassembled WGS sequence"/>
</dbReference>
<evidence type="ECO:0000256" key="1">
    <source>
        <dbReference type="SAM" id="SignalP"/>
    </source>
</evidence>
<evidence type="ECO:0000313" key="3">
    <source>
        <dbReference type="Proteomes" id="UP000198972"/>
    </source>
</evidence>
<dbReference type="RefSeq" id="WP_091227076.1">
    <property type="nucleotide sequence ID" value="NZ_FNBG01000003.1"/>
</dbReference>
<keyword evidence="1" id="KW-0732">Signal</keyword>
<reference evidence="2 3" key="1">
    <citation type="submission" date="2016-10" db="EMBL/GenBank/DDBJ databases">
        <authorList>
            <person name="de Groot N.N."/>
        </authorList>
    </citation>
    <scope>NUCLEOTIDE SEQUENCE [LARGE SCALE GENOMIC DNA]</scope>
    <source>
        <strain evidence="2 3">DSM 28129</strain>
    </source>
</reference>
<sequence length="188" mass="21175">MVNALSKITAALLAVILLFMYPAVQTAQRQEDINSLAAYNTLVQFTDAVRNKGYLSPAMYEDFSKQVAVSGIMYDIQLEHQRKKYHPEYDDPANEATFKGDFTVVYDSYFTSDVLKVLYPDGSIAGTGLDSDHSSRKYKFETGDFVSISLNKRSRTPLTILSLFLFGNLDSDDHEELTYGGMVLNEDY</sequence>
<protein>
    <submittedName>
        <fullName evidence="2">Uncharacterized protein</fullName>
    </submittedName>
</protein>
<accession>A0A1G7GLM6</accession>